<keyword evidence="2" id="KW-0812">Transmembrane</keyword>
<sequence>MTTRQFTDHQRRNDTSSKQSAGAPSSANKLSANKLAENNAAPYSTQRLRSTREASNDDFAYSEQTRTFRMTRFGAQEGSVEEILQQIEQEKNAGKSGKFSLFRSALLIGALLFVGYLFTGLMS</sequence>
<protein>
    <submittedName>
        <fullName evidence="3">Uncharacterized protein</fullName>
    </submittedName>
</protein>
<comment type="caution">
    <text evidence="3">The sequence shown here is derived from an EMBL/GenBank/DDBJ whole genome shotgun (WGS) entry which is preliminary data.</text>
</comment>
<keyword evidence="2" id="KW-1133">Transmembrane helix</keyword>
<keyword evidence="4" id="KW-1185">Reference proteome</keyword>
<feature type="transmembrane region" description="Helical" evidence="2">
    <location>
        <begin position="101"/>
        <end position="122"/>
    </location>
</feature>
<proteinExistence type="predicted"/>
<feature type="compositionally biased region" description="Polar residues" evidence="1">
    <location>
        <begin position="16"/>
        <end position="31"/>
    </location>
</feature>
<dbReference type="Proteomes" id="UP000175691">
    <property type="component" value="Unassembled WGS sequence"/>
</dbReference>
<dbReference type="EMBL" id="MDHN01000040">
    <property type="protein sequence ID" value="OFC69401.1"/>
    <property type="molecule type" value="Genomic_DNA"/>
</dbReference>
<evidence type="ECO:0000256" key="2">
    <source>
        <dbReference type="SAM" id="Phobius"/>
    </source>
</evidence>
<keyword evidence="2" id="KW-0472">Membrane</keyword>
<evidence type="ECO:0000256" key="1">
    <source>
        <dbReference type="SAM" id="MobiDB-lite"/>
    </source>
</evidence>
<accession>A0A1E7Z7I7</accession>
<gene>
    <name evidence="3" type="ORF">BFC18_18495</name>
</gene>
<name>A0A1E7Z7I7_9ALTE</name>
<evidence type="ECO:0000313" key="4">
    <source>
        <dbReference type="Proteomes" id="UP000175691"/>
    </source>
</evidence>
<feature type="region of interest" description="Disordered" evidence="1">
    <location>
        <begin position="1"/>
        <end position="61"/>
    </location>
</feature>
<dbReference type="AlphaFoldDB" id="A0A1E7Z7I7"/>
<reference evidence="3 4" key="1">
    <citation type="submission" date="2016-08" db="EMBL/GenBank/DDBJ databases">
        <authorList>
            <person name="Seilhamer J.J."/>
        </authorList>
    </citation>
    <scope>NUCLEOTIDE SEQUENCE [LARGE SCALE GENOMIC DNA]</scope>
    <source>
        <strain evidence="3 4">KCTC 42603</strain>
    </source>
</reference>
<evidence type="ECO:0000313" key="3">
    <source>
        <dbReference type="EMBL" id="OFC69401.1"/>
    </source>
</evidence>
<feature type="compositionally biased region" description="Basic and acidic residues" evidence="1">
    <location>
        <begin position="1"/>
        <end position="15"/>
    </location>
</feature>
<dbReference type="RefSeq" id="WP_070126847.1">
    <property type="nucleotide sequence ID" value="NZ_MDHN01000040.1"/>
</dbReference>
<organism evidence="3 4">
    <name type="scientific">Alteromonas confluentis</name>
    <dbReference type="NCBI Taxonomy" id="1656094"/>
    <lineage>
        <taxon>Bacteria</taxon>
        <taxon>Pseudomonadati</taxon>
        <taxon>Pseudomonadota</taxon>
        <taxon>Gammaproteobacteria</taxon>
        <taxon>Alteromonadales</taxon>
        <taxon>Alteromonadaceae</taxon>
        <taxon>Alteromonas/Salinimonas group</taxon>
        <taxon>Alteromonas</taxon>
    </lineage>
</organism>